<dbReference type="Proteomes" id="UP000317171">
    <property type="component" value="Chromosome"/>
</dbReference>
<gene>
    <name evidence="1" type="ORF">Pan241w_37430</name>
</gene>
<accession>A0A517RIG7</accession>
<reference evidence="1 2" key="1">
    <citation type="submission" date="2019-02" db="EMBL/GenBank/DDBJ databases">
        <title>Deep-cultivation of Planctomycetes and their phenomic and genomic characterization uncovers novel biology.</title>
        <authorList>
            <person name="Wiegand S."/>
            <person name="Jogler M."/>
            <person name="Boedeker C."/>
            <person name="Pinto D."/>
            <person name="Vollmers J."/>
            <person name="Rivas-Marin E."/>
            <person name="Kohn T."/>
            <person name="Peeters S.H."/>
            <person name="Heuer A."/>
            <person name="Rast P."/>
            <person name="Oberbeckmann S."/>
            <person name="Bunk B."/>
            <person name="Jeske O."/>
            <person name="Meyerdierks A."/>
            <person name="Storesund J.E."/>
            <person name="Kallscheuer N."/>
            <person name="Luecker S."/>
            <person name="Lage O.M."/>
            <person name="Pohl T."/>
            <person name="Merkel B.J."/>
            <person name="Hornburger P."/>
            <person name="Mueller R.-W."/>
            <person name="Bruemmer F."/>
            <person name="Labrenz M."/>
            <person name="Spormann A.M."/>
            <person name="Op den Camp H."/>
            <person name="Overmann J."/>
            <person name="Amann R."/>
            <person name="Jetten M.S.M."/>
            <person name="Mascher T."/>
            <person name="Medema M.H."/>
            <person name="Devos D.P."/>
            <person name="Kaster A.-K."/>
            <person name="Ovreas L."/>
            <person name="Rohde M."/>
            <person name="Galperin M.Y."/>
            <person name="Jogler C."/>
        </authorList>
    </citation>
    <scope>NUCLEOTIDE SEQUENCE [LARGE SCALE GENOMIC DNA]</scope>
    <source>
        <strain evidence="1 2">Pan241w</strain>
    </source>
</reference>
<dbReference type="KEGG" id="gaz:Pan241w_37430"/>
<dbReference type="EMBL" id="CP036269">
    <property type="protein sequence ID" value="QDT43641.1"/>
    <property type="molecule type" value="Genomic_DNA"/>
</dbReference>
<protein>
    <submittedName>
        <fullName evidence="1">Uncharacterized protein</fullName>
    </submittedName>
</protein>
<keyword evidence="2" id="KW-1185">Reference proteome</keyword>
<sequence>MTNKSRRSTVIGALALLCVLLPILSKLLSPKSLSPREQAFVGTYTLTTINNDTVAYSITFLADRSCVYNYNGLTTKGANSQWELCDDHLRISHHYQIVPFNIGLTLPLVRATETDSWILRSTTKPDTFSLTSDVSSLADGTLALTEHRKHMIVR</sequence>
<evidence type="ECO:0000313" key="1">
    <source>
        <dbReference type="EMBL" id="QDT43641.1"/>
    </source>
</evidence>
<proteinExistence type="predicted"/>
<evidence type="ECO:0000313" key="2">
    <source>
        <dbReference type="Proteomes" id="UP000317171"/>
    </source>
</evidence>
<name>A0A517RIG7_9PLAN</name>
<dbReference type="AlphaFoldDB" id="A0A517RIG7"/>
<organism evidence="1 2">
    <name type="scientific">Gimesia alba</name>
    <dbReference type="NCBI Taxonomy" id="2527973"/>
    <lineage>
        <taxon>Bacteria</taxon>
        <taxon>Pseudomonadati</taxon>
        <taxon>Planctomycetota</taxon>
        <taxon>Planctomycetia</taxon>
        <taxon>Planctomycetales</taxon>
        <taxon>Planctomycetaceae</taxon>
        <taxon>Gimesia</taxon>
    </lineage>
</organism>